<keyword evidence="6 10" id="KW-0460">Magnesium</keyword>
<dbReference type="NCBIfam" id="TIGR02150">
    <property type="entry name" value="IPP_isom_1"/>
    <property type="match status" value="1"/>
</dbReference>
<feature type="active site" evidence="10">
    <location>
        <position position="81"/>
    </location>
</feature>
<dbReference type="PROSITE" id="PS51462">
    <property type="entry name" value="NUDIX"/>
    <property type="match status" value="1"/>
</dbReference>
<feature type="binding site" evidence="10">
    <location>
        <position position="101"/>
    </location>
    <ligand>
        <name>Mg(2+)</name>
        <dbReference type="ChEBI" id="CHEBI:18420"/>
    </ligand>
</feature>
<dbReference type="InterPro" id="IPR056375">
    <property type="entry name" value="Idi_bact"/>
</dbReference>
<dbReference type="SUPFAM" id="SSF55811">
    <property type="entry name" value="Nudix"/>
    <property type="match status" value="1"/>
</dbReference>
<evidence type="ECO:0000256" key="6">
    <source>
        <dbReference type="ARBA" id="ARBA00022842"/>
    </source>
</evidence>
<comment type="caution">
    <text evidence="13">The sequence shown here is derived from an EMBL/GenBank/DDBJ whole genome shotgun (WGS) entry which is preliminary data.</text>
</comment>
<dbReference type="RefSeq" id="WP_192765977.1">
    <property type="nucleotide sequence ID" value="NZ_JADBEB010000001.1"/>
</dbReference>
<comment type="pathway">
    <text evidence="1 10">Isoprenoid biosynthesis; dimethylallyl diphosphate biosynthesis; dimethylallyl diphosphate from isopentenyl diphosphate: step 1/1.</text>
</comment>
<feature type="region of interest" description="Disordered" evidence="11">
    <location>
        <begin position="188"/>
        <end position="243"/>
    </location>
</feature>
<dbReference type="InterPro" id="IPR000086">
    <property type="entry name" value="NUDIX_hydrolase_dom"/>
</dbReference>
<keyword evidence="4 10" id="KW-0963">Cytoplasm</keyword>
<evidence type="ECO:0000259" key="12">
    <source>
        <dbReference type="PROSITE" id="PS51462"/>
    </source>
</evidence>
<comment type="subcellular location">
    <subcellularLocation>
        <location evidence="10">Cytoplasm</location>
    </subcellularLocation>
</comment>
<evidence type="ECO:0000256" key="10">
    <source>
        <dbReference type="HAMAP-Rule" id="MF_00202"/>
    </source>
</evidence>
<feature type="domain" description="Nudix hydrolase" evidence="12">
    <location>
        <begin position="44"/>
        <end position="180"/>
    </location>
</feature>
<dbReference type="InterPro" id="IPR011876">
    <property type="entry name" value="IsopentenylPP_isomerase_typ1"/>
</dbReference>
<reference evidence="13" key="1">
    <citation type="submission" date="2020-10" db="EMBL/GenBank/DDBJ databases">
        <title>Sequencing the genomes of 1000 actinobacteria strains.</title>
        <authorList>
            <person name="Klenk H.-P."/>
        </authorList>
    </citation>
    <scope>NUCLEOTIDE SEQUENCE</scope>
    <source>
        <strain evidence="13">DSM 46832</strain>
    </source>
</reference>
<dbReference type="EMBL" id="JADBEB010000001">
    <property type="protein sequence ID" value="MBE1485852.1"/>
    <property type="molecule type" value="Genomic_DNA"/>
</dbReference>
<dbReference type="HAMAP" id="MF_00202">
    <property type="entry name" value="Idi"/>
    <property type="match status" value="1"/>
</dbReference>
<feature type="binding site" evidence="10">
    <location>
        <position position="39"/>
    </location>
    <ligand>
        <name>Mn(2+)</name>
        <dbReference type="ChEBI" id="CHEBI:29035"/>
    </ligand>
</feature>
<dbReference type="NCBIfam" id="NF002995">
    <property type="entry name" value="PRK03759.1"/>
    <property type="match status" value="1"/>
</dbReference>
<feature type="binding site" evidence="10">
    <location>
        <position position="128"/>
    </location>
    <ligand>
        <name>Mn(2+)</name>
        <dbReference type="ChEBI" id="CHEBI:29035"/>
    </ligand>
</feature>
<protein>
    <recommendedName>
        <fullName evidence="3 10">Isopentenyl-diphosphate Delta-isomerase</fullName>
        <shortName evidence="10">IPP isomerase</shortName>
        <ecNumber evidence="3 10">5.3.3.2</ecNumber>
    </recommendedName>
    <alternativeName>
        <fullName evidence="10">IPP:DMAPP isomerase</fullName>
    </alternativeName>
    <alternativeName>
        <fullName evidence="10">Isopentenyl pyrophosphate isomerase</fullName>
    </alternativeName>
</protein>
<dbReference type="Pfam" id="PF00293">
    <property type="entry name" value="NUDIX"/>
    <property type="match status" value="1"/>
</dbReference>
<keyword evidence="8 10" id="KW-0414">Isoprene biosynthesis</keyword>
<feature type="compositionally biased region" description="Pro residues" evidence="11">
    <location>
        <begin position="190"/>
        <end position="207"/>
    </location>
</feature>
<evidence type="ECO:0000256" key="5">
    <source>
        <dbReference type="ARBA" id="ARBA00022723"/>
    </source>
</evidence>
<sequence>MTSDRDTADRETSDREAHLVELVDEAGKPIGARTVDEAHQLPGLLHRAFSVFLVDPAGRVLLQQRAATKTRFPLRWANSCCGHPAPGQSLDTAAGRRLHEELGVSGVPLTEIGVYLYRAEDPETGRVEFEYDHVLRGDFAPDRSVLPDPDEVADLRWMHPDELRAQLDADPTAYAPWLGGVLSRLRHPEAVPPAPEPAPPAAVPPAAGPSATPSRKPGNDGRWHIRSATGSEEDNPAERSGGR</sequence>
<evidence type="ECO:0000256" key="4">
    <source>
        <dbReference type="ARBA" id="ARBA00022490"/>
    </source>
</evidence>
<feature type="binding site" evidence="10">
    <location>
        <position position="83"/>
    </location>
    <ligand>
        <name>Mn(2+)</name>
        <dbReference type="ChEBI" id="CHEBI:29035"/>
    </ligand>
</feature>
<evidence type="ECO:0000256" key="11">
    <source>
        <dbReference type="SAM" id="MobiDB-lite"/>
    </source>
</evidence>
<keyword evidence="9 10" id="KW-0413">Isomerase</keyword>
<dbReference type="Gene3D" id="3.90.79.10">
    <property type="entry name" value="Nucleoside Triphosphate Pyrophosphohydrolase"/>
    <property type="match status" value="1"/>
</dbReference>
<keyword evidence="5 10" id="KW-0479">Metal-binding</keyword>
<comment type="catalytic activity">
    <reaction evidence="10">
        <text>isopentenyl diphosphate = dimethylallyl diphosphate</text>
        <dbReference type="Rhea" id="RHEA:23284"/>
        <dbReference type="ChEBI" id="CHEBI:57623"/>
        <dbReference type="ChEBI" id="CHEBI:128769"/>
        <dbReference type="EC" id="5.3.3.2"/>
    </reaction>
</comment>
<dbReference type="PANTHER" id="PTHR10885:SF0">
    <property type="entry name" value="ISOPENTENYL-DIPHOSPHATE DELTA-ISOMERASE"/>
    <property type="match status" value="1"/>
</dbReference>
<dbReference type="GO" id="GO:0004452">
    <property type="term" value="F:isopentenyl-diphosphate delta-isomerase activity"/>
    <property type="evidence" value="ECO:0007669"/>
    <property type="project" value="UniProtKB-UniRule"/>
</dbReference>
<dbReference type="AlphaFoldDB" id="A0A927QWR1"/>
<dbReference type="GO" id="GO:0009240">
    <property type="term" value="P:isopentenyl diphosphate biosynthetic process"/>
    <property type="evidence" value="ECO:0007669"/>
    <property type="project" value="TreeGrafter"/>
</dbReference>
<evidence type="ECO:0000256" key="1">
    <source>
        <dbReference type="ARBA" id="ARBA00004826"/>
    </source>
</evidence>
<comment type="similarity">
    <text evidence="2 10">Belongs to the IPP isomerase type 1 family.</text>
</comment>
<dbReference type="PANTHER" id="PTHR10885">
    <property type="entry name" value="ISOPENTENYL-DIPHOSPHATE DELTA-ISOMERASE"/>
    <property type="match status" value="1"/>
</dbReference>
<comment type="cofactor">
    <cofactor evidence="10">
        <name>Mg(2+)</name>
        <dbReference type="ChEBI" id="CHEBI:18420"/>
    </cofactor>
    <text evidence="10">Binds 1 Mg(2+) ion per subunit. The magnesium ion binds only when substrate is bound.</text>
</comment>
<comment type="function">
    <text evidence="10">Catalyzes the 1,3-allylic rearrangement of the homoallylic substrate isopentenyl (IPP) to its highly electrophilic allylic isomer, dimethylallyl diphosphate (DMAPP).</text>
</comment>
<feature type="binding site" evidence="10">
    <location>
        <position position="46"/>
    </location>
    <ligand>
        <name>Mn(2+)</name>
        <dbReference type="ChEBI" id="CHEBI:29035"/>
    </ligand>
</feature>
<evidence type="ECO:0000313" key="13">
    <source>
        <dbReference type="EMBL" id="MBE1485852.1"/>
    </source>
</evidence>
<evidence type="ECO:0000313" key="14">
    <source>
        <dbReference type="Proteomes" id="UP000649753"/>
    </source>
</evidence>
<feature type="binding site" evidence="10">
    <location>
        <position position="130"/>
    </location>
    <ligand>
        <name>Mn(2+)</name>
        <dbReference type="ChEBI" id="CHEBI:29035"/>
    </ligand>
</feature>
<proteinExistence type="inferred from homology"/>
<organism evidence="13 14">
    <name type="scientific">Plantactinospora soyae</name>
    <dbReference type="NCBI Taxonomy" id="1544732"/>
    <lineage>
        <taxon>Bacteria</taxon>
        <taxon>Bacillati</taxon>
        <taxon>Actinomycetota</taxon>
        <taxon>Actinomycetes</taxon>
        <taxon>Micromonosporales</taxon>
        <taxon>Micromonosporaceae</taxon>
        <taxon>Plantactinospora</taxon>
    </lineage>
</organism>
<dbReference type="Proteomes" id="UP000649753">
    <property type="component" value="Unassembled WGS sequence"/>
</dbReference>
<evidence type="ECO:0000256" key="2">
    <source>
        <dbReference type="ARBA" id="ARBA00007579"/>
    </source>
</evidence>
<dbReference type="InterPro" id="IPR015797">
    <property type="entry name" value="NUDIX_hydrolase-like_dom_sf"/>
</dbReference>
<evidence type="ECO:0000256" key="3">
    <source>
        <dbReference type="ARBA" id="ARBA00012057"/>
    </source>
</evidence>
<evidence type="ECO:0000256" key="7">
    <source>
        <dbReference type="ARBA" id="ARBA00023211"/>
    </source>
</evidence>
<dbReference type="GO" id="GO:0046872">
    <property type="term" value="F:metal ion binding"/>
    <property type="evidence" value="ECO:0007669"/>
    <property type="project" value="UniProtKB-KW"/>
</dbReference>
<feature type="active site" evidence="10">
    <location>
        <position position="130"/>
    </location>
</feature>
<dbReference type="CDD" id="cd02885">
    <property type="entry name" value="NUDIX_IPP_Isomerase"/>
    <property type="match status" value="1"/>
</dbReference>
<dbReference type="GO" id="GO:0005737">
    <property type="term" value="C:cytoplasm"/>
    <property type="evidence" value="ECO:0007669"/>
    <property type="project" value="UniProtKB-SubCell"/>
</dbReference>
<keyword evidence="7 10" id="KW-0464">Manganese</keyword>
<evidence type="ECO:0000256" key="8">
    <source>
        <dbReference type="ARBA" id="ARBA00023229"/>
    </source>
</evidence>
<name>A0A927QWR1_9ACTN</name>
<accession>A0A927QWR1</accession>
<gene>
    <name evidence="10" type="primary">idi</name>
    <name evidence="13" type="ORF">H4W31_001490</name>
</gene>
<dbReference type="EC" id="5.3.3.2" evidence="3 10"/>
<dbReference type="GO" id="GO:0050992">
    <property type="term" value="P:dimethylallyl diphosphate biosynthetic process"/>
    <property type="evidence" value="ECO:0007669"/>
    <property type="project" value="UniProtKB-UniRule"/>
</dbReference>
<evidence type="ECO:0000256" key="9">
    <source>
        <dbReference type="ARBA" id="ARBA00023235"/>
    </source>
</evidence>
<keyword evidence="14" id="KW-1185">Reference proteome</keyword>
<comment type="cofactor">
    <cofactor evidence="10">
        <name>Mn(2+)</name>
        <dbReference type="ChEBI" id="CHEBI:29035"/>
    </cofactor>
    <text evidence="10">Binds 1 Mn(2+) ion per subunit.</text>
</comment>